<protein>
    <submittedName>
        <fullName evidence="2">Uncharacterized protein</fullName>
    </submittedName>
</protein>
<dbReference type="Proteomes" id="UP001146120">
    <property type="component" value="Unassembled WGS sequence"/>
</dbReference>
<reference evidence="2" key="1">
    <citation type="submission" date="2022-11" db="EMBL/GenBank/DDBJ databases">
        <authorList>
            <person name="Morgan W.R."/>
            <person name="Tartar A."/>
        </authorList>
    </citation>
    <scope>NUCLEOTIDE SEQUENCE</scope>
    <source>
        <strain evidence="2">ARSEF 373</strain>
    </source>
</reference>
<feature type="signal peptide" evidence="1">
    <location>
        <begin position="1"/>
        <end position="22"/>
    </location>
</feature>
<evidence type="ECO:0000256" key="1">
    <source>
        <dbReference type="SAM" id="SignalP"/>
    </source>
</evidence>
<keyword evidence="3" id="KW-1185">Reference proteome</keyword>
<organism evidence="2 3">
    <name type="scientific">Lagenidium giganteum</name>
    <dbReference type="NCBI Taxonomy" id="4803"/>
    <lineage>
        <taxon>Eukaryota</taxon>
        <taxon>Sar</taxon>
        <taxon>Stramenopiles</taxon>
        <taxon>Oomycota</taxon>
        <taxon>Peronosporomycetes</taxon>
        <taxon>Pythiales</taxon>
        <taxon>Pythiaceae</taxon>
    </lineage>
</organism>
<reference evidence="2" key="2">
    <citation type="journal article" date="2023" name="Microbiol Resour">
        <title>Decontamination and Annotation of the Draft Genome Sequence of the Oomycete Lagenidium giganteum ARSEF 373.</title>
        <authorList>
            <person name="Morgan W.R."/>
            <person name="Tartar A."/>
        </authorList>
    </citation>
    <scope>NUCLEOTIDE SEQUENCE</scope>
    <source>
        <strain evidence="2">ARSEF 373</strain>
    </source>
</reference>
<feature type="chain" id="PRO_5044022222" evidence="1">
    <location>
        <begin position="23"/>
        <end position="99"/>
    </location>
</feature>
<proteinExistence type="predicted"/>
<sequence>MMPLALFLQTLISIVPVQICLAENNSLTILENSELVSCESNTTDEEKWLQTADIARSMRFGCFSPLLKSWTGFGSFERSQQEDIFLSLLNAAVSGVTIN</sequence>
<keyword evidence="1" id="KW-0732">Signal</keyword>
<dbReference type="AlphaFoldDB" id="A0AAV2Z099"/>
<name>A0AAV2Z099_9STRA</name>
<accession>A0AAV2Z099</accession>
<evidence type="ECO:0000313" key="2">
    <source>
        <dbReference type="EMBL" id="DAZ99745.1"/>
    </source>
</evidence>
<dbReference type="EMBL" id="DAKRPA010000077">
    <property type="protein sequence ID" value="DAZ99745.1"/>
    <property type="molecule type" value="Genomic_DNA"/>
</dbReference>
<comment type="caution">
    <text evidence="2">The sequence shown here is derived from an EMBL/GenBank/DDBJ whole genome shotgun (WGS) entry which is preliminary data.</text>
</comment>
<gene>
    <name evidence="2" type="ORF">N0F65_003532</name>
</gene>
<evidence type="ECO:0000313" key="3">
    <source>
        <dbReference type="Proteomes" id="UP001146120"/>
    </source>
</evidence>